<sequence>MQINIKNMVCPRCVMAVEQILDRMGVPYNEVNIGSVDLKRSLSKEETKQFGRELQEIGFEILIERKQKLAEEIKIALQELVNSKEENSLKTSSFLSERFNLEYSYLSNVFSETQGESIEKYLISLKIEKIKELLSYEATLAEIASQLQYSSVAHLSTQFKKNTGLSPSEYKKQMV</sequence>
<accession>A0ABW3RMW9</accession>
<evidence type="ECO:0000259" key="5">
    <source>
        <dbReference type="PROSITE" id="PS01124"/>
    </source>
</evidence>
<dbReference type="SUPFAM" id="SSF46689">
    <property type="entry name" value="Homeodomain-like"/>
    <property type="match status" value="1"/>
</dbReference>
<evidence type="ECO:0000256" key="3">
    <source>
        <dbReference type="ARBA" id="ARBA00023163"/>
    </source>
</evidence>
<dbReference type="RefSeq" id="WP_380897042.1">
    <property type="nucleotide sequence ID" value="NZ_JBHTKY010000018.1"/>
</dbReference>
<dbReference type="SMART" id="SM00342">
    <property type="entry name" value="HTH_ARAC"/>
    <property type="match status" value="1"/>
</dbReference>
<dbReference type="PROSITE" id="PS00041">
    <property type="entry name" value="HTH_ARAC_FAMILY_1"/>
    <property type="match status" value="1"/>
</dbReference>
<proteinExistence type="predicted"/>
<dbReference type="Gene3D" id="1.10.10.60">
    <property type="entry name" value="Homeodomain-like"/>
    <property type="match status" value="1"/>
</dbReference>
<keyword evidence="1" id="KW-0805">Transcription regulation</keyword>
<dbReference type="InterPro" id="IPR009057">
    <property type="entry name" value="Homeodomain-like_sf"/>
</dbReference>
<dbReference type="InterPro" id="IPR018062">
    <property type="entry name" value="HTH_AraC-typ_CS"/>
</dbReference>
<keyword evidence="4" id="KW-0175">Coiled coil</keyword>
<dbReference type="PANTHER" id="PTHR43280">
    <property type="entry name" value="ARAC-FAMILY TRANSCRIPTIONAL REGULATOR"/>
    <property type="match status" value="1"/>
</dbReference>
<dbReference type="InterPro" id="IPR018060">
    <property type="entry name" value="HTH_AraC"/>
</dbReference>
<evidence type="ECO:0000256" key="4">
    <source>
        <dbReference type="SAM" id="Coils"/>
    </source>
</evidence>
<dbReference type="PROSITE" id="PS01124">
    <property type="entry name" value="HTH_ARAC_FAMILY_2"/>
    <property type="match status" value="1"/>
</dbReference>
<feature type="domain" description="HTH araC/xylS-type" evidence="5">
    <location>
        <begin position="75"/>
        <end position="173"/>
    </location>
</feature>
<keyword evidence="2" id="KW-0238">DNA-binding</keyword>
<reference evidence="7" key="1">
    <citation type="journal article" date="2019" name="Int. J. Syst. Evol. Microbiol.">
        <title>The Global Catalogue of Microorganisms (GCM) 10K type strain sequencing project: providing services to taxonomists for standard genome sequencing and annotation.</title>
        <authorList>
            <consortium name="The Broad Institute Genomics Platform"/>
            <consortium name="The Broad Institute Genome Sequencing Center for Infectious Disease"/>
            <person name="Wu L."/>
            <person name="Ma J."/>
        </authorList>
    </citation>
    <scope>NUCLEOTIDE SEQUENCE [LARGE SCALE GENOMIC DNA]</scope>
    <source>
        <strain evidence="7">CCUG 52468</strain>
    </source>
</reference>
<evidence type="ECO:0000313" key="6">
    <source>
        <dbReference type="EMBL" id="MFD1166405.1"/>
    </source>
</evidence>
<name>A0ABW3RMW9_9SPHI</name>
<evidence type="ECO:0000256" key="2">
    <source>
        <dbReference type="ARBA" id="ARBA00023125"/>
    </source>
</evidence>
<protein>
    <submittedName>
        <fullName evidence="6">Helix-turn-helix domain-containing protein</fullName>
    </submittedName>
</protein>
<dbReference type="Gene3D" id="3.30.70.100">
    <property type="match status" value="1"/>
</dbReference>
<dbReference type="Proteomes" id="UP001597205">
    <property type="component" value="Unassembled WGS sequence"/>
</dbReference>
<dbReference type="EMBL" id="JBHTKY010000018">
    <property type="protein sequence ID" value="MFD1166405.1"/>
    <property type="molecule type" value="Genomic_DNA"/>
</dbReference>
<keyword evidence="3" id="KW-0804">Transcription</keyword>
<evidence type="ECO:0000256" key="1">
    <source>
        <dbReference type="ARBA" id="ARBA00023015"/>
    </source>
</evidence>
<organism evidence="6 7">
    <name type="scientific">Sphingobacterium daejeonense</name>
    <dbReference type="NCBI Taxonomy" id="371142"/>
    <lineage>
        <taxon>Bacteria</taxon>
        <taxon>Pseudomonadati</taxon>
        <taxon>Bacteroidota</taxon>
        <taxon>Sphingobacteriia</taxon>
        <taxon>Sphingobacteriales</taxon>
        <taxon>Sphingobacteriaceae</taxon>
        <taxon>Sphingobacterium</taxon>
    </lineage>
</organism>
<gene>
    <name evidence="6" type="ORF">ACFQ2C_12395</name>
</gene>
<evidence type="ECO:0000313" key="7">
    <source>
        <dbReference type="Proteomes" id="UP001597205"/>
    </source>
</evidence>
<comment type="caution">
    <text evidence="6">The sequence shown here is derived from an EMBL/GenBank/DDBJ whole genome shotgun (WGS) entry which is preliminary data.</text>
</comment>
<keyword evidence="7" id="KW-1185">Reference proteome</keyword>
<feature type="coiled-coil region" evidence="4">
    <location>
        <begin position="59"/>
        <end position="86"/>
    </location>
</feature>
<dbReference type="PANTHER" id="PTHR43280:SF2">
    <property type="entry name" value="HTH-TYPE TRANSCRIPTIONAL REGULATOR EXSA"/>
    <property type="match status" value="1"/>
</dbReference>
<dbReference type="Pfam" id="PF12833">
    <property type="entry name" value="HTH_18"/>
    <property type="match status" value="1"/>
</dbReference>